<dbReference type="Proteomes" id="UP001501303">
    <property type="component" value="Unassembled WGS sequence"/>
</dbReference>
<protein>
    <recommendedName>
        <fullName evidence="4">Lipoprotein</fullName>
    </recommendedName>
</protein>
<comment type="caution">
    <text evidence="2">The sequence shown here is derived from an EMBL/GenBank/DDBJ whole genome shotgun (WGS) entry which is preliminary data.</text>
</comment>
<evidence type="ECO:0000313" key="3">
    <source>
        <dbReference type="Proteomes" id="UP001501303"/>
    </source>
</evidence>
<proteinExistence type="predicted"/>
<gene>
    <name evidence="2" type="ORF">GCM10009716_12890</name>
</gene>
<organism evidence="2 3">
    <name type="scientific">Streptomyces sodiiphilus</name>
    <dbReference type="NCBI Taxonomy" id="226217"/>
    <lineage>
        <taxon>Bacteria</taxon>
        <taxon>Bacillati</taxon>
        <taxon>Actinomycetota</taxon>
        <taxon>Actinomycetes</taxon>
        <taxon>Kitasatosporales</taxon>
        <taxon>Streptomycetaceae</taxon>
        <taxon>Streptomyces</taxon>
    </lineage>
</organism>
<evidence type="ECO:0000256" key="1">
    <source>
        <dbReference type="SAM" id="SignalP"/>
    </source>
</evidence>
<feature type="chain" id="PRO_5045747232" description="Lipoprotein" evidence="1">
    <location>
        <begin position="26"/>
        <end position="254"/>
    </location>
</feature>
<accession>A0ABN2NXB2</accession>
<dbReference type="EMBL" id="BAAAMJ010000010">
    <property type="protein sequence ID" value="GAA1904400.1"/>
    <property type="molecule type" value="Genomic_DNA"/>
</dbReference>
<keyword evidence="1" id="KW-0732">Signal</keyword>
<evidence type="ECO:0008006" key="4">
    <source>
        <dbReference type="Google" id="ProtNLM"/>
    </source>
</evidence>
<name>A0ABN2NXB2_9ACTN</name>
<evidence type="ECO:0000313" key="2">
    <source>
        <dbReference type="EMBL" id="GAA1904400.1"/>
    </source>
</evidence>
<dbReference type="PROSITE" id="PS51257">
    <property type="entry name" value="PROKAR_LIPOPROTEIN"/>
    <property type="match status" value="1"/>
</dbReference>
<dbReference type="RefSeq" id="WP_344259535.1">
    <property type="nucleotide sequence ID" value="NZ_BAAAMJ010000010.1"/>
</dbReference>
<sequence length="254" mass="27014">MTALVRTWRATVAGVLCAGLAAVLAACGSPDPDEGTNGMGKLPAEAIEEKARAAAQSADAVRLSGSVITEGRAFRLDMRLGPEGGIGEVSTQGTTFELLRVGEDLYLKADSAFWQDQRPGDADEEETDPDSDPAAKLQGMYVKVAPEDPAYEQLSGFTDKGVLLDGLLTMEGERETGERGEIGGVRTIRVEAGGGAGGVMEVSLIGTPYPLRLQRGGEAGELLLNDWNKEFSVRAPQDEQIVDYGDRILRIDED</sequence>
<keyword evidence="3" id="KW-1185">Reference proteome</keyword>
<reference evidence="2 3" key="1">
    <citation type="journal article" date="2019" name="Int. J. Syst. Evol. Microbiol.">
        <title>The Global Catalogue of Microorganisms (GCM) 10K type strain sequencing project: providing services to taxonomists for standard genome sequencing and annotation.</title>
        <authorList>
            <consortium name="The Broad Institute Genomics Platform"/>
            <consortium name="The Broad Institute Genome Sequencing Center for Infectious Disease"/>
            <person name="Wu L."/>
            <person name="Ma J."/>
        </authorList>
    </citation>
    <scope>NUCLEOTIDE SEQUENCE [LARGE SCALE GENOMIC DNA]</scope>
    <source>
        <strain evidence="2 3">JCM 13581</strain>
    </source>
</reference>
<feature type="signal peptide" evidence="1">
    <location>
        <begin position="1"/>
        <end position="25"/>
    </location>
</feature>